<evidence type="ECO:0000256" key="2">
    <source>
        <dbReference type="SAM" id="MobiDB-lite"/>
    </source>
</evidence>
<comment type="similarity">
    <text evidence="1">Belongs to the ParB family.</text>
</comment>
<dbReference type="PANTHER" id="PTHR33375:SF7">
    <property type="entry name" value="CHROMOSOME 2-PARTITIONING PROTEIN PARB-RELATED"/>
    <property type="match status" value="1"/>
</dbReference>
<dbReference type="GO" id="GO:0007059">
    <property type="term" value="P:chromosome segregation"/>
    <property type="evidence" value="ECO:0007669"/>
    <property type="project" value="TreeGrafter"/>
</dbReference>
<name>A0A918SG18_9HYPH</name>
<protein>
    <submittedName>
        <fullName evidence="4">DNA-binding protein</fullName>
    </submittedName>
</protein>
<dbReference type="SUPFAM" id="SSF110849">
    <property type="entry name" value="ParB/Sulfiredoxin"/>
    <property type="match status" value="1"/>
</dbReference>
<sequence>MTPTEIQPIVLNKLDADPKNVRKTYTPGSVESLAASIGSVGVLQNLVVRPGKKGRFLVSAGGRRLAALKLLQERGAIPADHPVNCQMRDEDSAVEVSLAENVMREAMHPLDEFEAFKTLSDHGKSPDQIASRFGVTENLVKRRLALAKTAPELRELFRSGEIELSQLAAFTVVDDHARQLEVWNNLGQWSRHSATIRRMLLAEQTTTDTPRFAVVGEAAYLEAGGVLRKDLFDESGSGVIKSPDILIALFNKEVDAARAKLLAEGWAWVEFFETLPDWYYGSVRAYPTDTELSPEDQVVLDGLEAELESLDFEGATLEPQEWEQRQAALHEQIEQLDRKTRAYSEADYLAAGAFLTISNFGKFRIERGMMSRGPKDDSAEAEQDEGENEVEGTDGSVLAKPARSAGLDDLSLSLVEDLSARKTAALRVALANNPDVALVTVVHAMLLRVGYSYAREQSAVQVSVTPEYLKGSISDYEDYAPVAEFASLWENLGHAIPGNPSDLWDWLTDKTTDELLSLLAAAAAKGVNVVEKKFSDRGQAFEHGKVLSQALALDMADWFMPTAENFFKRVSKDQIATAIKEAVGDDEAAKAAKMKKGDAAVYAETLFKDRRWLPPQLRAPAPQEPAF</sequence>
<proteinExistence type="inferred from homology"/>
<dbReference type="Proteomes" id="UP000646579">
    <property type="component" value="Unassembled WGS sequence"/>
</dbReference>
<accession>A0A918SG18</accession>
<dbReference type="PANTHER" id="PTHR33375">
    <property type="entry name" value="CHROMOSOME-PARTITIONING PROTEIN PARB-RELATED"/>
    <property type="match status" value="1"/>
</dbReference>
<dbReference type="AlphaFoldDB" id="A0A918SG18"/>
<dbReference type="Gene3D" id="1.10.10.2830">
    <property type="match status" value="1"/>
</dbReference>
<dbReference type="Pfam" id="PF02195">
    <property type="entry name" value="ParB_N"/>
    <property type="match status" value="1"/>
</dbReference>
<keyword evidence="4" id="KW-0238">DNA-binding</keyword>
<evidence type="ECO:0000313" key="5">
    <source>
        <dbReference type="Proteomes" id="UP000646579"/>
    </source>
</evidence>
<dbReference type="GO" id="GO:0005694">
    <property type="term" value="C:chromosome"/>
    <property type="evidence" value="ECO:0007669"/>
    <property type="project" value="TreeGrafter"/>
</dbReference>
<reference evidence="4" key="2">
    <citation type="submission" date="2020-09" db="EMBL/GenBank/DDBJ databases">
        <authorList>
            <person name="Sun Q."/>
            <person name="Kim S."/>
        </authorList>
    </citation>
    <scope>NUCLEOTIDE SEQUENCE</scope>
    <source>
        <strain evidence="4">KCTC 32437</strain>
    </source>
</reference>
<evidence type="ECO:0000313" key="4">
    <source>
        <dbReference type="EMBL" id="GHA39014.1"/>
    </source>
</evidence>
<feature type="domain" description="ParB-like N-terminal" evidence="3">
    <location>
        <begin position="7"/>
        <end position="102"/>
    </location>
</feature>
<feature type="compositionally biased region" description="Acidic residues" evidence="2">
    <location>
        <begin position="379"/>
        <end position="392"/>
    </location>
</feature>
<dbReference type="InterPro" id="IPR003115">
    <property type="entry name" value="ParB_N"/>
</dbReference>
<evidence type="ECO:0000256" key="1">
    <source>
        <dbReference type="ARBA" id="ARBA00006295"/>
    </source>
</evidence>
<feature type="region of interest" description="Disordered" evidence="2">
    <location>
        <begin position="371"/>
        <end position="398"/>
    </location>
</feature>
<organism evidence="4 5">
    <name type="scientific">Devosia pacifica</name>
    <dbReference type="NCBI Taxonomy" id="1335967"/>
    <lineage>
        <taxon>Bacteria</taxon>
        <taxon>Pseudomonadati</taxon>
        <taxon>Pseudomonadota</taxon>
        <taxon>Alphaproteobacteria</taxon>
        <taxon>Hyphomicrobiales</taxon>
        <taxon>Devosiaceae</taxon>
        <taxon>Devosia</taxon>
    </lineage>
</organism>
<dbReference type="InterPro" id="IPR050336">
    <property type="entry name" value="Chromosome_partition/occlusion"/>
</dbReference>
<reference evidence="4" key="1">
    <citation type="journal article" date="2014" name="Int. J. Syst. Evol. Microbiol.">
        <title>Complete genome sequence of Corynebacterium casei LMG S-19264T (=DSM 44701T), isolated from a smear-ripened cheese.</title>
        <authorList>
            <consortium name="US DOE Joint Genome Institute (JGI-PGF)"/>
            <person name="Walter F."/>
            <person name="Albersmeier A."/>
            <person name="Kalinowski J."/>
            <person name="Ruckert C."/>
        </authorList>
    </citation>
    <scope>NUCLEOTIDE SEQUENCE</scope>
    <source>
        <strain evidence="4">KCTC 32437</strain>
    </source>
</reference>
<comment type="caution">
    <text evidence="4">The sequence shown here is derived from an EMBL/GenBank/DDBJ whole genome shotgun (WGS) entry which is preliminary data.</text>
</comment>
<dbReference type="InterPro" id="IPR036086">
    <property type="entry name" value="ParB/Sulfiredoxin_sf"/>
</dbReference>
<dbReference type="GO" id="GO:0003677">
    <property type="term" value="F:DNA binding"/>
    <property type="evidence" value="ECO:0007669"/>
    <property type="project" value="UniProtKB-KW"/>
</dbReference>
<dbReference type="SMART" id="SM00470">
    <property type="entry name" value="ParB"/>
    <property type="match status" value="1"/>
</dbReference>
<dbReference type="CDD" id="cd16406">
    <property type="entry name" value="ParB_N_like"/>
    <property type="match status" value="1"/>
</dbReference>
<dbReference type="EMBL" id="BMZE01000006">
    <property type="protein sequence ID" value="GHA39014.1"/>
    <property type="molecule type" value="Genomic_DNA"/>
</dbReference>
<evidence type="ECO:0000259" key="3">
    <source>
        <dbReference type="SMART" id="SM00470"/>
    </source>
</evidence>
<gene>
    <name evidence="4" type="ORF">GCM10007989_38450</name>
</gene>
<dbReference type="InterPro" id="IPR004437">
    <property type="entry name" value="ParB/RepB/Spo0J"/>
</dbReference>
<dbReference type="SUPFAM" id="SSF109709">
    <property type="entry name" value="KorB DNA-binding domain-like"/>
    <property type="match status" value="1"/>
</dbReference>
<dbReference type="NCBIfam" id="TIGR00180">
    <property type="entry name" value="parB_part"/>
    <property type="match status" value="1"/>
</dbReference>
<keyword evidence="5" id="KW-1185">Reference proteome</keyword>
<dbReference type="Gene3D" id="3.90.1530.30">
    <property type="match status" value="1"/>
</dbReference>